<dbReference type="Proteomes" id="UP000284403">
    <property type="component" value="Unassembled WGS sequence"/>
</dbReference>
<accession>A0A3R7MLF3</accession>
<comment type="caution">
    <text evidence="2">The sequence shown here is derived from an EMBL/GenBank/DDBJ whole genome shotgun (WGS) entry which is preliminary data.</text>
</comment>
<reference evidence="2 3" key="1">
    <citation type="journal article" date="2018" name="BMC Genomics">
        <title>Genomic comparison of Trypanosoma conorhini and Trypanosoma rangeli to Trypanosoma cruzi strains of high and low virulence.</title>
        <authorList>
            <person name="Bradwell K.R."/>
            <person name="Koparde V.N."/>
            <person name="Matveyev A.V."/>
            <person name="Serrano M.G."/>
            <person name="Alves J.M."/>
            <person name="Parikh H."/>
            <person name="Huang B."/>
            <person name="Lee V."/>
            <person name="Espinosa-Alvarez O."/>
            <person name="Ortiz P.A."/>
            <person name="Costa-Martins A.G."/>
            <person name="Teixeira M.M."/>
            <person name="Buck G.A."/>
        </authorList>
    </citation>
    <scope>NUCLEOTIDE SEQUENCE [LARGE SCALE GENOMIC DNA]</scope>
    <source>
        <strain evidence="2 3">025E</strain>
    </source>
</reference>
<sequence>MPGGPCVHSLPRSGLLLPPYASSQPHCSALCGGAHLRVPCLSASLSPPPLLLSPTREAPRRISRVHPRRPLSCTTTPLLGNAGVADFGPGAPLPSPLLPQSNGGLRGVARPALHIAEVLQKQHRAQLHDEQRKQEATRHRGDAHTHPGTVRDNVAQNHPG</sequence>
<feature type="compositionally biased region" description="Basic and acidic residues" evidence="1">
    <location>
        <begin position="126"/>
        <end position="145"/>
    </location>
</feature>
<organism evidence="2 3">
    <name type="scientific">Trypanosoma conorhini</name>
    <dbReference type="NCBI Taxonomy" id="83891"/>
    <lineage>
        <taxon>Eukaryota</taxon>
        <taxon>Discoba</taxon>
        <taxon>Euglenozoa</taxon>
        <taxon>Kinetoplastea</taxon>
        <taxon>Metakinetoplastina</taxon>
        <taxon>Trypanosomatida</taxon>
        <taxon>Trypanosomatidae</taxon>
        <taxon>Trypanosoma</taxon>
    </lineage>
</organism>
<proteinExistence type="predicted"/>
<feature type="region of interest" description="Disordered" evidence="1">
    <location>
        <begin position="123"/>
        <end position="160"/>
    </location>
</feature>
<keyword evidence="3" id="KW-1185">Reference proteome</keyword>
<name>A0A3R7MLF3_9TRYP</name>
<evidence type="ECO:0000256" key="1">
    <source>
        <dbReference type="SAM" id="MobiDB-lite"/>
    </source>
</evidence>
<dbReference type="EMBL" id="MKKU01000272">
    <property type="protein sequence ID" value="RNF17102.1"/>
    <property type="molecule type" value="Genomic_DNA"/>
</dbReference>
<evidence type="ECO:0000313" key="2">
    <source>
        <dbReference type="EMBL" id="RNF17102.1"/>
    </source>
</evidence>
<dbReference type="GeneID" id="40318597"/>
<evidence type="ECO:0000313" key="3">
    <source>
        <dbReference type="Proteomes" id="UP000284403"/>
    </source>
</evidence>
<gene>
    <name evidence="2" type="ORF">Tco025E_04986</name>
</gene>
<feature type="non-terminal residue" evidence="2">
    <location>
        <position position="160"/>
    </location>
</feature>
<dbReference type="AlphaFoldDB" id="A0A3R7MLF3"/>
<feature type="region of interest" description="Disordered" evidence="1">
    <location>
        <begin position="48"/>
        <end position="77"/>
    </location>
</feature>
<protein>
    <submittedName>
        <fullName evidence="2">Uncharacterized protein</fullName>
    </submittedName>
</protein>
<dbReference type="RefSeq" id="XP_029228045.1">
    <property type="nucleotide sequence ID" value="XM_029371890.1"/>
</dbReference>